<dbReference type="InterPro" id="IPR021765">
    <property type="entry name" value="UstYa-like"/>
</dbReference>
<keyword evidence="3" id="KW-0812">Transmembrane</keyword>
<evidence type="ECO:0000256" key="2">
    <source>
        <dbReference type="ARBA" id="ARBA00035112"/>
    </source>
</evidence>
<accession>A0A7S9PW97</accession>
<comment type="pathway">
    <text evidence="1">Mycotoxin biosynthesis.</text>
</comment>
<dbReference type="PANTHER" id="PTHR33365:SF4">
    <property type="entry name" value="CYCLOCHLOROTINE BIOSYNTHESIS PROTEIN O"/>
    <property type="match status" value="1"/>
</dbReference>
<organism evidence="4 5">
    <name type="scientific">Epichloe festucae (strain Fl1)</name>
    <dbReference type="NCBI Taxonomy" id="877507"/>
    <lineage>
        <taxon>Eukaryota</taxon>
        <taxon>Fungi</taxon>
        <taxon>Dikarya</taxon>
        <taxon>Ascomycota</taxon>
        <taxon>Pezizomycotina</taxon>
        <taxon>Sordariomycetes</taxon>
        <taxon>Hypocreomycetidae</taxon>
        <taxon>Hypocreales</taxon>
        <taxon>Clavicipitaceae</taxon>
        <taxon>Epichloe</taxon>
    </lineage>
</organism>
<evidence type="ECO:0000256" key="1">
    <source>
        <dbReference type="ARBA" id="ARBA00004685"/>
    </source>
</evidence>
<dbReference type="PANTHER" id="PTHR33365">
    <property type="entry name" value="YALI0B05434P"/>
    <property type="match status" value="1"/>
</dbReference>
<feature type="transmembrane region" description="Helical" evidence="3">
    <location>
        <begin position="44"/>
        <end position="68"/>
    </location>
</feature>
<comment type="similarity">
    <text evidence="2">Belongs to the ustYa family.</text>
</comment>
<keyword evidence="5" id="KW-1185">Reference proteome</keyword>
<keyword evidence="3" id="KW-0472">Membrane</keyword>
<reference evidence="4 5" key="1">
    <citation type="journal article" date="2018" name="PLoS Genet.">
        <title>Repeat elements organise 3D genome structure and mediate transcription in the filamentous fungus Epichloe festucae.</title>
        <authorList>
            <person name="Winter D.J."/>
            <person name="Ganley A.R.D."/>
            <person name="Young C.A."/>
            <person name="Liachko I."/>
            <person name="Schardl C.L."/>
            <person name="Dupont P.Y."/>
            <person name="Berry D."/>
            <person name="Ram A."/>
            <person name="Scott B."/>
            <person name="Cox M.P."/>
        </authorList>
    </citation>
    <scope>NUCLEOTIDE SEQUENCE [LARGE SCALE GENOMIC DNA]</scope>
    <source>
        <strain evidence="4 5">Fl1</strain>
    </source>
</reference>
<dbReference type="EMBL" id="CP031388">
    <property type="protein sequence ID" value="QPH04226.1"/>
    <property type="molecule type" value="Genomic_DNA"/>
</dbReference>
<proteinExistence type="inferred from homology"/>
<sequence>MSSYYMPIPLAENDDEGMNHETKVPSGWSYRFPFIHVFTKKNHILWLNMWLLFNTIFSVVILFVALSLMRRAKELPYRPVPVYSPVREDGAEHYFDTQYQPSKIFQSPPSDQVDKAWHDWLQEHDHMFKFPKHKAKQVGLPETIELYNDPGYGAYGLGVYHQMHCLNRIRKSFYPERYYPGESQHEVMHHTNHCFDVLRQTVLCHGDISVVYWWNQNYTFVDQLGNRRYTEEYLRLSPEQRATGSFVKWDSKVQCRDMDAINAWAKANQVDDDKYGGQLVD</sequence>
<dbReference type="GO" id="GO:0043386">
    <property type="term" value="P:mycotoxin biosynthetic process"/>
    <property type="evidence" value="ECO:0007669"/>
    <property type="project" value="InterPro"/>
</dbReference>
<dbReference type="AlphaFoldDB" id="A0A7S9PW97"/>
<keyword evidence="3" id="KW-1133">Transmembrane helix</keyword>
<protein>
    <submittedName>
        <fullName evidence="4">Uncharacterized protein</fullName>
    </submittedName>
</protein>
<name>A0A7S9PW97_EPIFF</name>
<dbReference type="Pfam" id="PF11807">
    <property type="entry name" value="UstYa"/>
    <property type="match status" value="1"/>
</dbReference>
<dbReference type="OrthoDB" id="3687641at2759"/>
<dbReference type="Proteomes" id="UP000594364">
    <property type="component" value="Chromosome 4"/>
</dbReference>
<gene>
    <name evidence="4" type="ORF">C2857_001062</name>
</gene>
<evidence type="ECO:0000256" key="3">
    <source>
        <dbReference type="SAM" id="Phobius"/>
    </source>
</evidence>
<evidence type="ECO:0000313" key="5">
    <source>
        <dbReference type="Proteomes" id="UP000594364"/>
    </source>
</evidence>
<evidence type="ECO:0000313" key="4">
    <source>
        <dbReference type="EMBL" id="QPH04226.1"/>
    </source>
</evidence>